<protein>
    <submittedName>
        <fullName evidence="1">Uncharacterized protein</fullName>
    </submittedName>
</protein>
<sequence length="54" mass="6477">MNNKEEIIKQIDNINEQIVLRISIPDNLRTEKQRIKLDNLLHELKQLNDLVKNQ</sequence>
<name>A0A6C0HVL1_9ZZZZ</name>
<dbReference type="AlphaFoldDB" id="A0A6C0HVL1"/>
<accession>A0A6C0HVL1</accession>
<proteinExistence type="predicted"/>
<reference evidence="1" key="1">
    <citation type="journal article" date="2020" name="Nature">
        <title>Giant virus diversity and host interactions through global metagenomics.</title>
        <authorList>
            <person name="Schulz F."/>
            <person name="Roux S."/>
            <person name="Paez-Espino D."/>
            <person name="Jungbluth S."/>
            <person name="Walsh D.A."/>
            <person name="Denef V.J."/>
            <person name="McMahon K.D."/>
            <person name="Konstantinidis K.T."/>
            <person name="Eloe-Fadrosh E.A."/>
            <person name="Kyrpides N.C."/>
            <person name="Woyke T."/>
        </authorList>
    </citation>
    <scope>NUCLEOTIDE SEQUENCE</scope>
    <source>
        <strain evidence="1">GVMAG-M-3300023184-177</strain>
    </source>
</reference>
<organism evidence="1">
    <name type="scientific">viral metagenome</name>
    <dbReference type="NCBI Taxonomy" id="1070528"/>
    <lineage>
        <taxon>unclassified sequences</taxon>
        <taxon>metagenomes</taxon>
        <taxon>organismal metagenomes</taxon>
    </lineage>
</organism>
<dbReference type="EMBL" id="MN740020">
    <property type="protein sequence ID" value="QHT84569.1"/>
    <property type="molecule type" value="Genomic_DNA"/>
</dbReference>
<evidence type="ECO:0000313" key="1">
    <source>
        <dbReference type="EMBL" id="QHT84569.1"/>
    </source>
</evidence>